<evidence type="ECO:0000313" key="10">
    <source>
        <dbReference type="Proteomes" id="UP000276770"/>
    </source>
</evidence>
<accession>A0A3L7JYR3</accession>
<comment type="caution">
    <text evidence="9">The sequence shown here is derived from an EMBL/GenBank/DDBJ whole genome shotgun (WGS) entry which is preliminary data.</text>
</comment>
<feature type="domain" description="Peptidase M50" evidence="8">
    <location>
        <begin position="19"/>
        <end position="114"/>
    </location>
</feature>
<name>A0A3L7JYR3_9BACI</name>
<comment type="subcellular location">
    <subcellularLocation>
        <location evidence="2">Membrane</location>
        <topology evidence="2">Multi-pass membrane protein</topology>
    </subcellularLocation>
</comment>
<keyword evidence="10" id="KW-1185">Reference proteome</keyword>
<organism evidence="9 10">
    <name type="scientific">Falsibacillus albus</name>
    <dbReference type="NCBI Taxonomy" id="2478915"/>
    <lineage>
        <taxon>Bacteria</taxon>
        <taxon>Bacillati</taxon>
        <taxon>Bacillota</taxon>
        <taxon>Bacilli</taxon>
        <taxon>Bacillales</taxon>
        <taxon>Bacillaceae</taxon>
        <taxon>Falsibacillus</taxon>
    </lineage>
</organism>
<sequence length="166" mass="18647">MVHIIFLMFFFLLKCSVTVIVASLLIFLHELGHGLTAKAVGWELKEIQIGSGKTKTFIDTGDFQLNIGIWFFVSGWCIWEEPIGDEHAIKRILVLLGGPIVTILLTLGLMIGVAKITILDDWPWLITIGILSVQCFFSLIPMKYPGTDLDSDGKQIYQNIIHVFKN</sequence>
<reference evidence="9 10" key="1">
    <citation type="submission" date="2018-10" db="EMBL/GenBank/DDBJ databases">
        <title>Falsibacillus sp. genome draft.</title>
        <authorList>
            <person name="Shi S."/>
        </authorList>
    </citation>
    <scope>NUCLEOTIDE SEQUENCE [LARGE SCALE GENOMIC DNA]</scope>
    <source>
        <strain evidence="9 10">GY 10110</strain>
    </source>
</reference>
<feature type="transmembrane region" description="Helical" evidence="7">
    <location>
        <begin position="122"/>
        <end position="140"/>
    </location>
</feature>
<dbReference type="InterPro" id="IPR008915">
    <property type="entry name" value="Peptidase_M50"/>
</dbReference>
<dbReference type="AlphaFoldDB" id="A0A3L7JYR3"/>
<keyword evidence="6 7" id="KW-0472">Membrane</keyword>
<keyword evidence="4 7" id="KW-0812">Transmembrane</keyword>
<evidence type="ECO:0000256" key="1">
    <source>
        <dbReference type="ARBA" id="ARBA00001947"/>
    </source>
</evidence>
<comment type="similarity">
    <text evidence="3">Belongs to the peptidase M50B family.</text>
</comment>
<evidence type="ECO:0000256" key="6">
    <source>
        <dbReference type="ARBA" id="ARBA00023136"/>
    </source>
</evidence>
<dbReference type="GO" id="GO:0016020">
    <property type="term" value="C:membrane"/>
    <property type="evidence" value="ECO:0007669"/>
    <property type="project" value="UniProtKB-SubCell"/>
</dbReference>
<dbReference type="Proteomes" id="UP000276770">
    <property type="component" value="Unassembled WGS sequence"/>
</dbReference>
<evidence type="ECO:0000313" key="9">
    <source>
        <dbReference type="EMBL" id="RLQ94841.1"/>
    </source>
</evidence>
<dbReference type="EMBL" id="RCVZ01000008">
    <property type="protein sequence ID" value="RLQ94841.1"/>
    <property type="molecule type" value="Genomic_DNA"/>
</dbReference>
<dbReference type="Pfam" id="PF02163">
    <property type="entry name" value="Peptidase_M50"/>
    <property type="match status" value="1"/>
</dbReference>
<evidence type="ECO:0000256" key="3">
    <source>
        <dbReference type="ARBA" id="ARBA00007931"/>
    </source>
</evidence>
<evidence type="ECO:0000259" key="8">
    <source>
        <dbReference type="Pfam" id="PF02163"/>
    </source>
</evidence>
<evidence type="ECO:0000256" key="5">
    <source>
        <dbReference type="ARBA" id="ARBA00022989"/>
    </source>
</evidence>
<dbReference type="GO" id="GO:0006508">
    <property type="term" value="P:proteolysis"/>
    <property type="evidence" value="ECO:0007669"/>
    <property type="project" value="InterPro"/>
</dbReference>
<feature type="transmembrane region" description="Helical" evidence="7">
    <location>
        <begin position="6"/>
        <end position="28"/>
    </location>
</feature>
<keyword evidence="5 7" id="KW-1133">Transmembrane helix</keyword>
<feature type="transmembrane region" description="Helical" evidence="7">
    <location>
        <begin position="92"/>
        <end position="116"/>
    </location>
</feature>
<gene>
    <name evidence="9" type="ORF">D9X91_12690</name>
</gene>
<evidence type="ECO:0000256" key="7">
    <source>
        <dbReference type="SAM" id="Phobius"/>
    </source>
</evidence>
<evidence type="ECO:0000256" key="4">
    <source>
        <dbReference type="ARBA" id="ARBA00022692"/>
    </source>
</evidence>
<comment type="cofactor">
    <cofactor evidence="1">
        <name>Zn(2+)</name>
        <dbReference type="ChEBI" id="CHEBI:29105"/>
    </cofactor>
</comment>
<evidence type="ECO:0000256" key="2">
    <source>
        <dbReference type="ARBA" id="ARBA00004141"/>
    </source>
</evidence>
<proteinExistence type="inferred from homology"/>
<protein>
    <recommendedName>
        <fullName evidence="8">Peptidase M50 domain-containing protein</fullName>
    </recommendedName>
</protein>